<dbReference type="AlphaFoldDB" id="A0AAV2TEI6"/>
<proteinExistence type="predicted"/>
<comment type="caution">
    <text evidence="2">The sequence shown here is derived from an EMBL/GenBank/DDBJ whole genome shotgun (WGS) entry which is preliminary data.</text>
</comment>
<feature type="region of interest" description="Disordered" evidence="1">
    <location>
        <begin position="1"/>
        <end position="36"/>
    </location>
</feature>
<reference evidence="2" key="1">
    <citation type="submission" date="2024-06" db="EMBL/GenBank/DDBJ databases">
        <authorList>
            <person name="Liu X."/>
            <person name="Lenzi L."/>
            <person name="Haldenby T S."/>
            <person name="Uol C."/>
        </authorList>
    </citation>
    <scope>NUCLEOTIDE SEQUENCE</scope>
</reference>
<sequence length="539" mass="58510">MDDPGRVRNPGSSELVGQSSSETNVPLVSNGTKEHASHTSFNAYPLQYSTNLLSPENEVLFIPVAPTGLPFSIPPEPGQVGDPSAIDIHSHGQPVCHGFFFPKLGPSGSANPAAEDSPQNFTQSAMEAPRPPTGSSIPQGTVNQIQPNVIPPINQDQRGQIQLLLLQQLIALQLAQQASLKASTGANVPPVVPPGPPAATLTPQQANDISANGGVNPDMCTYIVPVEAKMQDDSGLALHITPRSQAINEPTASQGSGITLECPTERFVLYPYTQRNTATEYENSGSDEVFHSITSNGTAPTYTLDDLQQCIRRGSLDVGAEKNEDYLKSIRGSAKPGFVLLSVRHEKINHDDKCSYPSATQSISNEAQLAQSPVINTTLTEILEPKRPVISSQSPKRSGRKRNKLSRSESDARKRLLKRPPRHSMKSTPECETPVDSPALAGESETKAQTSISRFRVTRFADKRQMWLAPPESGCFLVKDLWTTKLPDYVLNRLKELSGEEFRSLPDEDLDPTGGLRIMCTYCESHQPKPCNCGGYMRS</sequence>
<feature type="compositionally biased region" description="Polar residues" evidence="1">
    <location>
        <begin position="10"/>
        <end position="31"/>
    </location>
</feature>
<accession>A0AAV2TEI6</accession>
<gene>
    <name evidence="2" type="ORF">CDAUBV1_LOCUS9671</name>
</gene>
<feature type="region of interest" description="Disordered" evidence="1">
    <location>
        <begin position="107"/>
        <end position="137"/>
    </location>
</feature>
<feature type="region of interest" description="Disordered" evidence="1">
    <location>
        <begin position="385"/>
        <end position="448"/>
    </location>
</feature>
<organism evidence="2 3">
    <name type="scientific">Calicophoron daubneyi</name>
    <name type="common">Rumen fluke</name>
    <name type="synonym">Paramphistomum daubneyi</name>
    <dbReference type="NCBI Taxonomy" id="300641"/>
    <lineage>
        <taxon>Eukaryota</taxon>
        <taxon>Metazoa</taxon>
        <taxon>Spiralia</taxon>
        <taxon>Lophotrochozoa</taxon>
        <taxon>Platyhelminthes</taxon>
        <taxon>Trematoda</taxon>
        <taxon>Digenea</taxon>
        <taxon>Plagiorchiida</taxon>
        <taxon>Pronocephalata</taxon>
        <taxon>Paramphistomoidea</taxon>
        <taxon>Paramphistomidae</taxon>
        <taxon>Calicophoron</taxon>
    </lineage>
</organism>
<dbReference type="EMBL" id="CAXLJL010000267">
    <property type="protein sequence ID" value="CAL5135534.1"/>
    <property type="molecule type" value="Genomic_DNA"/>
</dbReference>
<evidence type="ECO:0000256" key="1">
    <source>
        <dbReference type="SAM" id="MobiDB-lite"/>
    </source>
</evidence>
<protein>
    <submittedName>
        <fullName evidence="2">Uncharacterized protein</fullName>
    </submittedName>
</protein>
<feature type="compositionally biased region" description="Basic residues" evidence="1">
    <location>
        <begin position="415"/>
        <end position="425"/>
    </location>
</feature>
<evidence type="ECO:0000313" key="2">
    <source>
        <dbReference type="EMBL" id="CAL5135534.1"/>
    </source>
</evidence>
<dbReference type="Proteomes" id="UP001497525">
    <property type="component" value="Unassembled WGS sequence"/>
</dbReference>
<evidence type="ECO:0000313" key="3">
    <source>
        <dbReference type="Proteomes" id="UP001497525"/>
    </source>
</evidence>
<name>A0AAV2TEI6_CALDB</name>